<organism evidence="1">
    <name type="scientific">Trichodesmium erythraeum (strain IMS101)</name>
    <dbReference type="NCBI Taxonomy" id="203124"/>
    <lineage>
        <taxon>Bacteria</taxon>
        <taxon>Bacillati</taxon>
        <taxon>Cyanobacteriota</taxon>
        <taxon>Cyanophyceae</taxon>
        <taxon>Oscillatoriophycideae</taxon>
        <taxon>Oscillatoriales</taxon>
        <taxon>Microcoleaceae</taxon>
        <taxon>Trichodesmium</taxon>
    </lineage>
</organism>
<sequence length="101" mass="11577">MSIKNLAYRFGESQNFIQTLTKKYQETGDIKPLPQRVSPPSQLNSEELLILVEIMEKNNDATNEKSWELLEVATGVKVGKNTINWITEKLNYSLTKNIVYS</sequence>
<dbReference type="SUPFAM" id="SSF46689">
    <property type="entry name" value="Homeodomain-like"/>
    <property type="match status" value="1"/>
</dbReference>
<gene>
    <name evidence="1" type="ordered locus">Tery_4892</name>
</gene>
<name>Q10VA6_TRIEI</name>
<dbReference type="KEGG" id="ter:Tery_4892"/>
<dbReference type="AlphaFoldDB" id="Q10VA6"/>
<dbReference type="EMBL" id="CP000393">
    <property type="protein sequence ID" value="ABG53818.1"/>
    <property type="molecule type" value="Genomic_DNA"/>
</dbReference>
<dbReference type="InterPro" id="IPR009057">
    <property type="entry name" value="Homeodomain-like_sf"/>
</dbReference>
<dbReference type="eggNOG" id="COG3415">
    <property type="taxonomic scope" value="Bacteria"/>
</dbReference>
<evidence type="ECO:0000313" key="1">
    <source>
        <dbReference type="EMBL" id="ABG53818.1"/>
    </source>
</evidence>
<accession>Q10VA6</accession>
<proteinExistence type="predicted"/>
<protein>
    <submittedName>
        <fullName evidence="1">Transposase</fullName>
    </submittedName>
</protein>
<reference evidence="1" key="1">
    <citation type="submission" date="2006-06" db="EMBL/GenBank/DDBJ databases">
        <title>Complete sequence of Trichodesmium erythraeum IMS101.</title>
        <authorList>
            <consortium name="US DOE Joint Genome Institute"/>
            <person name="Copeland A."/>
            <person name="Lucas S."/>
            <person name="Lapidus A."/>
            <person name="Barry K."/>
            <person name="Detter J.C."/>
            <person name="Glavina del Rio T."/>
            <person name="Hammon N."/>
            <person name="Israni S."/>
            <person name="Dalin E."/>
            <person name="Tice H."/>
            <person name="Pitluck S."/>
            <person name="Kiss H."/>
            <person name="Munk A.C."/>
            <person name="Brettin T."/>
            <person name="Bruce D."/>
            <person name="Han C."/>
            <person name="Tapia R."/>
            <person name="Gilna P."/>
            <person name="Schmutz J."/>
            <person name="Larimer F."/>
            <person name="Land M."/>
            <person name="Hauser L."/>
            <person name="Kyrpides N."/>
            <person name="Kim E."/>
            <person name="Richardson P."/>
        </authorList>
    </citation>
    <scope>NUCLEOTIDE SEQUENCE [LARGE SCALE GENOMIC DNA]</scope>
    <source>
        <strain evidence="1">IMS101</strain>
    </source>
</reference>
<dbReference type="HOGENOM" id="CLU_056788_2_1_3"/>